<dbReference type="PANTHER" id="PTHR45616:SF1">
    <property type="entry name" value="KERATIN, TYPE II CYTOSKELETAL 80"/>
    <property type="match status" value="1"/>
</dbReference>
<dbReference type="PANTHER" id="PTHR45616">
    <property type="entry name" value="GATA-TYPE DOMAIN-CONTAINING PROTEIN"/>
    <property type="match status" value="1"/>
</dbReference>
<evidence type="ECO:0000259" key="4">
    <source>
        <dbReference type="PROSITE" id="PS51842"/>
    </source>
</evidence>
<dbReference type="InterPro" id="IPR039008">
    <property type="entry name" value="IF_rod_dom"/>
</dbReference>
<dbReference type="SMART" id="SM01391">
    <property type="entry name" value="Filament"/>
    <property type="match status" value="1"/>
</dbReference>
<keyword evidence="6" id="KW-1185">Reference proteome</keyword>
<feature type="domain" description="IF rod" evidence="4">
    <location>
        <begin position="71"/>
        <end position="388"/>
    </location>
</feature>
<feature type="coiled-coil region" evidence="3">
    <location>
        <begin position="68"/>
        <end position="95"/>
    </location>
</feature>
<accession>A0A7L1SQK6</accession>
<dbReference type="EMBL" id="VXBL01002560">
    <property type="protein sequence ID" value="NXO50620.1"/>
    <property type="molecule type" value="Genomic_DNA"/>
</dbReference>
<dbReference type="InterPro" id="IPR003054">
    <property type="entry name" value="Keratin_II"/>
</dbReference>
<dbReference type="GO" id="GO:0045095">
    <property type="term" value="C:keratin filament"/>
    <property type="evidence" value="ECO:0007669"/>
    <property type="project" value="InterPro"/>
</dbReference>
<reference evidence="5 6" key="1">
    <citation type="submission" date="2019-09" db="EMBL/GenBank/DDBJ databases">
        <title>Bird 10,000 Genomes (B10K) Project - Family phase.</title>
        <authorList>
            <person name="Zhang G."/>
        </authorList>
    </citation>
    <scope>NUCLEOTIDE SEQUENCE [LARGE SCALE GENOMIC DNA]</scope>
    <source>
        <strain evidence="5">B10K-DU-002-11</strain>
        <tissue evidence="5">Muscle</tissue>
    </source>
</reference>
<dbReference type="PROSITE" id="PS51842">
    <property type="entry name" value="IF_ROD_2"/>
    <property type="match status" value="1"/>
</dbReference>
<organism evidence="5 6">
    <name type="scientific">Aramus guarauna</name>
    <name type="common">Limpkin</name>
    <name type="synonym">Scolopax guarauna</name>
    <dbReference type="NCBI Taxonomy" id="54356"/>
    <lineage>
        <taxon>Eukaryota</taxon>
        <taxon>Metazoa</taxon>
        <taxon>Chordata</taxon>
        <taxon>Craniata</taxon>
        <taxon>Vertebrata</taxon>
        <taxon>Euteleostomi</taxon>
        <taxon>Archelosauria</taxon>
        <taxon>Archosauria</taxon>
        <taxon>Dinosauria</taxon>
        <taxon>Saurischia</taxon>
        <taxon>Theropoda</taxon>
        <taxon>Coelurosauria</taxon>
        <taxon>Aves</taxon>
        <taxon>Neognathae</taxon>
        <taxon>Neoaves</taxon>
        <taxon>Gruiformes</taxon>
        <taxon>Aramidae</taxon>
        <taxon>Aramus</taxon>
    </lineage>
</organism>
<name>A0A7L1SQK6_ARAGA</name>
<dbReference type="Proteomes" id="UP000567570">
    <property type="component" value="Unassembled WGS sequence"/>
</dbReference>
<feature type="non-terminal residue" evidence="5">
    <location>
        <position position="407"/>
    </location>
</feature>
<keyword evidence="1" id="KW-0403">Intermediate filament</keyword>
<evidence type="ECO:0000256" key="2">
    <source>
        <dbReference type="ARBA" id="ARBA00023054"/>
    </source>
</evidence>
<protein>
    <submittedName>
        <fullName evidence="5">K2C80 protein</fullName>
    </submittedName>
</protein>
<evidence type="ECO:0000313" key="5">
    <source>
        <dbReference type="EMBL" id="NXO50620.1"/>
    </source>
</evidence>
<dbReference type="AlphaFoldDB" id="A0A7L1SQK6"/>
<gene>
    <name evidence="5" type="primary">Krt80</name>
    <name evidence="5" type="ORF">ARAGUA_R13510</name>
</gene>
<dbReference type="GO" id="GO:0005615">
    <property type="term" value="C:extracellular space"/>
    <property type="evidence" value="ECO:0007669"/>
    <property type="project" value="TreeGrafter"/>
</dbReference>
<dbReference type="Gene3D" id="1.20.5.1160">
    <property type="entry name" value="Vasodilator-stimulated phosphoprotein"/>
    <property type="match status" value="1"/>
</dbReference>
<evidence type="ECO:0000313" key="6">
    <source>
        <dbReference type="Proteomes" id="UP000567570"/>
    </source>
</evidence>
<sequence>MSRGKAASTSPDRLGRCSPSGVASNGYGSLSLHGDGGYRCSSYSSFSIDGRLLAPVHLDIDPDFQAMRQQEKEDIKLLNNQFVTLIEKVQCLEQQNKILTTRWNFLKDQDNSHSESDIKAIYDQYMSKMNEEMKALNYEQENLESELTKVLSTMDNFRSKYEDEIRLCSGMEYTFMELKKDLDVSSLHRTELQVKLNGLQELMDLKKTIYEQELEELLTEIKDISVVLGIDNACKLDLSRIVEEVRAQYEALALRSWEEAEALTRRKLSEGSTQSNTYGGHLLDSRREIADLNIQIQKLRSCIVSQKSQVCPGCLYLEEHIKEAGEHGEMALKDAKAKLVKLEEALQKSKEDMAHLVKEYQELMSIKLALDVEILTYRKLVEGEESSMEQPIPTIISTIHSRPKHRK</sequence>
<keyword evidence="2 3" id="KW-0175">Coiled coil</keyword>
<dbReference type="GO" id="GO:0045109">
    <property type="term" value="P:intermediate filament organization"/>
    <property type="evidence" value="ECO:0007669"/>
    <property type="project" value="TreeGrafter"/>
</dbReference>
<comment type="caution">
    <text evidence="5">The sequence shown here is derived from an EMBL/GenBank/DDBJ whole genome shotgun (WGS) entry which is preliminary data.</text>
</comment>
<dbReference type="Pfam" id="PF00038">
    <property type="entry name" value="Filament"/>
    <property type="match status" value="1"/>
</dbReference>
<evidence type="ECO:0000256" key="3">
    <source>
        <dbReference type="SAM" id="Coils"/>
    </source>
</evidence>
<dbReference type="Gene3D" id="1.20.5.500">
    <property type="entry name" value="Single helix bin"/>
    <property type="match status" value="1"/>
</dbReference>
<dbReference type="GO" id="GO:0031424">
    <property type="term" value="P:keratinization"/>
    <property type="evidence" value="ECO:0007669"/>
    <property type="project" value="TreeGrafter"/>
</dbReference>
<dbReference type="SUPFAM" id="SSF64593">
    <property type="entry name" value="Intermediate filament protein, coiled coil region"/>
    <property type="match status" value="2"/>
</dbReference>
<feature type="coiled-coil region" evidence="3">
    <location>
        <begin position="332"/>
        <end position="359"/>
    </location>
</feature>
<dbReference type="Gene3D" id="1.20.5.170">
    <property type="match status" value="1"/>
</dbReference>
<dbReference type="GO" id="GO:0030280">
    <property type="term" value="F:structural constituent of skin epidermis"/>
    <property type="evidence" value="ECO:0007669"/>
    <property type="project" value="TreeGrafter"/>
</dbReference>
<feature type="non-terminal residue" evidence="5">
    <location>
        <position position="1"/>
    </location>
</feature>
<proteinExistence type="predicted"/>
<dbReference type="FunFam" id="1.20.5.1160:FF:000001">
    <property type="entry name" value="Keratin type II"/>
    <property type="match status" value="1"/>
</dbReference>
<dbReference type="FunFam" id="1.20.5.170:FF:000004">
    <property type="entry name" value="Keratin, type II cytoskeletal 5"/>
    <property type="match status" value="1"/>
</dbReference>
<dbReference type="PRINTS" id="PR01276">
    <property type="entry name" value="TYPE2KERATIN"/>
</dbReference>
<evidence type="ECO:0000256" key="1">
    <source>
        <dbReference type="ARBA" id="ARBA00022754"/>
    </source>
</evidence>